<dbReference type="GO" id="GO:0006081">
    <property type="term" value="P:aldehyde metabolic process"/>
    <property type="evidence" value="ECO:0007669"/>
    <property type="project" value="InterPro"/>
</dbReference>
<dbReference type="SUPFAM" id="SSF53720">
    <property type="entry name" value="ALDH-like"/>
    <property type="match status" value="1"/>
</dbReference>
<evidence type="ECO:0000256" key="6">
    <source>
        <dbReference type="RuleBase" id="RU003345"/>
    </source>
</evidence>
<keyword evidence="2 3" id="KW-0560">Oxidoreductase</keyword>
<comment type="similarity">
    <text evidence="1 3 6">Belongs to the aldehyde dehydrogenase family.</text>
</comment>
<gene>
    <name evidence="8" type="ORF">TCEB3V08_LOCUS2168</name>
</gene>
<feature type="active site" evidence="4">
    <location>
        <position position="162"/>
    </location>
</feature>
<dbReference type="Gene3D" id="3.40.605.10">
    <property type="entry name" value="Aldehyde Dehydrogenase, Chain A, domain 1"/>
    <property type="match status" value="2"/>
</dbReference>
<evidence type="ECO:0000313" key="8">
    <source>
        <dbReference type="EMBL" id="CAD7394240.1"/>
    </source>
</evidence>
<dbReference type="GO" id="GO:0005737">
    <property type="term" value="C:cytoplasm"/>
    <property type="evidence" value="ECO:0007669"/>
    <property type="project" value="TreeGrafter"/>
</dbReference>
<sequence>MVRLACKDLVNVLDGVMINHDPYGVVLVIGTWNYPYLITLGPVAGAISAGNTVIIKPSEVAPATAALIAKLIPKYLDPTCYAVLLGGVKETTQLLKERFDYIFYTGSTNVGKIIHKAANEYLVPTTLELGGKSPVYLDSTVDMDVAVKRILWGKCANAGQTCVAPDYLMCSKQVQSEFVAKAKTILREWYGKNVKGSPDLGRIIPEPVDSLSKASIDLEEVALRISHSSLKSSDRMKPRSGDWAITINFLQEATITSLSNGSSVKRLVEFLSNGTVAVGGETDVSERFIGPTVLVNVKPSDPVMQEEIFGPILPILVVEDMFEAVNIINSREHPLALYIFSKDKSVQNLFTTQTTSGSVTINETLQQLCVHELPFGGVGQSGMGAYHGKYSFDTFTHNKSVFVKDYNVIGEKLASFVATLRLYLMLEYTFSLLILHQDRRYPNSLLHVALTLDIHSVVALAIT</sequence>
<reference evidence="8" key="1">
    <citation type="submission" date="2020-11" db="EMBL/GenBank/DDBJ databases">
        <authorList>
            <person name="Tran Van P."/>
        </authorList>
    </citation>
    <scope>NUCLEOTIDE SEQUENCE</scope>
</reference>
<evidence type="ECO:0000256" key="1">
    <source>
        <dbReference type="ARBA" id="ARBA00009986"/>
    </source>
</evidence>
<dbReference type="GO" id="GO:0004029">
    <property type="term" value="F:aldehyde dehydrogenase (NAD+) activity"/>
    <property type="evidence" value="ECO:0007669"/>
    <property type="project" value="TreeGrafter"/>
</dbReference>
<dbReference type="PROSITE" id="PS00687">
    <property type="entry name" value="ALDEHYDE_DEHYDR_GLU"/>
    <property type="match status" value="1"/>
</dbReference>
<dbReference type="PIRSF" id="PIRSF036492">
    <property type="entry name" value="ALDH"/>
    <property type="match status" value="1"/>
</dbReference>
<dbReference type="AlphaFoldDB" id="A0A7R9CF72"/>
<proteinExistence type="inferred from homology"/>
<evidence type="ECO:0000259" key="7">
    <source>
        <dbReference type="Pfam" id="PF00171"/>
    </source>
</evidence>
<evidence type="ECO:0000256" key="4">
    <source>
        <dbReference type="PIRSR" id="PIRSR036492-1"/>
    </source>
</evidence>
<feature type="domain" description="Aldehyde dehydrogenase" evidence="7">
    <location>
        <begin position="17"/>
        <end position="202"/>
    </location>
</feature>
<feature type="domain" description="Aldehyde dehydrogenase" evidence="7">
    <location>
        <begin position="266"/>
        <end position="401"/>
    </location>
</feature>
<organism evidence="8">
    <name type="scientific">Timema cristinae</name>
    <name type="common">Walking stick</name>
    <dbReference type="NCBI Taxonomy" id="61476"/>
    <lineage>
        <taxon>Eukaryota</taxon>
        <taxon>Metazoa</taxon>
        <taxon>Ecdysozoa</taxon>
        <taxon>Arthropoda</taxon>
        <taxon>Hexapoda</taxon>
        <taxon>Insecta</taxon>
        <taxon>Pterygota</taxon>
        <taxon>Neoptera</taxon>
        <taxon>Polyneoptera</taxon>
        <taxon>Phasmatodea</taxon>
        <taxon>Timematodea</taxon>
        <taxon>Timematoidea</taxon>
        <taxon>Timematidae</taxon>
        <taxon>Timema</taxon>
    </lineage>
</organism>
<dbReference type="Pfam" id="PF00171">
    <property type="entry name" value="Aldedh"/>
    <property type="match status" value="2"/>
</dbReference>
<dbReference type="InterPro" id="IPR012394">
    <property type="entry name" value="Aldehyde_DH_NAD(P)"/>
</dbReference>
<name>A0A7R9CF72_TIMCR</name>
<dbReference type="InterPro" id="IPR016161">
    <property type="entry name" value="Ald_DH/histidinol_DH"/>
</dbReference>
<dbReference type="InterPro" id="IPR015590">
    <property type="entry name" value="Aldehyde_DH_dom"/>
</dbReference>
<evidence type="ECO:0000256" key="3">
    <source>
        <dbReference type="PIRNR" id="PIRNR036492"/>
    </source>
</evidence>
<dbReference type="InterPro" id="IPR029510">
    <property type="entry name" value="Ald_DH_CS_GLU"/>
</dbReference>
<dbReference type="PANTHER" id="PTHR43570">
    <property type="entry name" value="ALDEHYDE DEHYDROGENASE"/>
    <property type="match status" value="1"/>
</dbReference>
<accession>A0A7R9CF72</accession>
<dbReference type="InterPro" id="IPR016162">
    <property type="entry name" value="Ald_DH_N"/>
</dbReference>
<feature type="active site" evidence="4 5">
    <location>
        <position position="128"/>
    </location>
</feature>
<dbReference type="Gene3D" id="3.40.309.10">
    <property type="entry name" value="Aldehyde Dehydrogenase, Chain A, domain 2"/>
    <property type="match status" value="2"/>
</dbReference>
<protein>
    <recommendedName>
        <fullName evidence="3">Aldehyde dehydrogenase</fullName>
    </recommendedName>
</protein>
<dbReference type="PANTHER" id="PTHR43570:SF16">
    <property type="entry name" value="ALDEHYDE DEHYDROGENASE TYPE III, ISOFORM Q"/>
    <property type="match status" value="1"/>
</dbReference>
<dbReference type="EMBL" id="OC316913">
    <property type="protein sequence ID" value="CAD7394240.1"/>
    <property type="molecule type" value="Genomic_DNA"/>
</dbReference>
<dbReference type="InterPro" id="IPR016163">
    <property type="entry name" value="Ald_DH_C"/>
</dbReference>
<evidence type="ECO:0000256" key="5">
    <source>
        <dbReference type="PROSITE-ProRule" id="PRU10007"/>
    </source>
</evidence>
<evidence type="ECO:0000256" key="2">
    <source>
        <dbReference type="ARBA" id="ARBA00023002"/>
    </source>
</evidence>